<organism evidence="1 2">
    <name type="scientific">Neptuniibacter pectenicola</name>
    <dbReference type="NCBI Taxonomy" id="1806669"/>
    <lineage>
        <taxon>Bacteria</taxon>
        <taxon>Pseudomonadati</taxon>
        <taxon>Pseudomonadota</taxon>
        <taxon>Gammaproteobacteria</taxon>
        <taxon>Oceanospirillales</taxon>
        <taxon>Oceanospirillaceae</taxon>
        <taxon>Neptuniibacter</taxon>
    </lineage>
</organism>
<dbReference type="InterPro" id="IPR021363">
    <property type="entry name" value="DUF2835"/>
</dbReference>
<protein>
    <submittedName>
        <fullName evidence="1">DUF2835 domain-containing protein</fullName>
    </submittedName>
</protein>
<dbReference type="Pfam" id="PF11197">
    <property type="entry name" value="DUF2835"/>
    <property type="match status" value="1"/>
</dbReference>
<accession>A0ABU9TTL1</accession>
<evidence type="ECO:0000313" key="2">
    <source>
        <dbReference type="Proteomes" id="UP001449225"/>
    </source>
</evidence>
<dbReference type="EMBL" id="JBBMRA010000010">
    <property type="protein sequence ID" value="MEM5537044.1"/>
    <property type="molecule type" value="Genomic_DNA"/>
</dbReference>
<proteinExistence type="predicted"/>
<reference evidence="1 2" key="1">
    <citation type="submission" date="2024-03" db="EMBL/GenBank/DDBJ databases">
        <title>Community enrichment and isolation of bacterial strains for fucoidan degradation.</title>
        <authorList>
            <person name="Sichert A."/>
        </authorList>
    </citation>
    <scope>NUCLEOTIDE SEQUENCE [LARGE SCALE GENOMIC DNA]</scope>
    <source>
        <strain evidence="1 2">AS76</strain>
    </source>
</reference>
<name>A0ABU9TTL1_9GAMM</name>
<sequence>MKSILVDLHIPTDKYILMYQGVAQNVFAHALDGRSVRFPAEILKPFLLKDGINGRFRIIFDDLGKYKGIEKIQ</sequence>
<dbReference type="RefSeq" id="WP_067988207.1">
    <property type="nucleotide sequence ID" value="NZ_CAXBCE010000044.1"/>
</dbReference>
<evidence type="ECO:0000313" key="1">
    <source>
        <dbReference type="EMBL" id="MEM5537044.1"/>
    </source>
</evidence>
<gene>
    <name evidence="1" type="ORF">WNY58_11635</name>
</gene>
<dbReference type="Proteomes" id="UP001449225">
    <property type="component" value="Unassembled WGS sequence"/>
</dbReference>
<comment type="caution">
    <text evidence="1">The sequence shown here is derived from an EMBL/GenBank/DDBJ whole genome shotgun (WGS) entry which is preliminary data.</text>
</comment>
<keyword evidence="2" id="KW-1185">Reference proteome</keyword>